<feature type="domain" description="N-end aminoacyl transferase N-terminal" evidence="1">
    <location>
        <begin position="9"/>
        <end position="62"/>
    </location>
</feature>
<dbReference type="Proteomes" id="UP000011776">
    <property type="component" value="Unassembled WGS sequence"/>
</dbReference>
<keyword evidence="2" id="KW-0808">Transferase</keyword>
<accession>M3GVQ1</accession>
<reference evidence="2 3" key="1">
    <citation type="submission" date="2013-02" db="EMBL/GenBank/DDBJ databases">
        <authorList>
            <person name="Harkins D.M."/>
            <person name="Durkin A.S."/>
            <person name="Brinkac L.M."/>
            <person name="Haft D.H."/>
            <person name="Selengut J.D."/>
            <person name="Sanka R."/>
            <person name="DePew J."/>
            <person name="Purushe J."/>
            <person name="Tulsiani S.M."/>
            <person name="Graham G.C."/>
            <person name="Burns M.-A."/>
            <person name="Dohnt M.F."/>
            <person name="Smythe L.D."/>
            <person name="McKay D.B."/>
            <person name="Craig S.B."/>
            <person name="Vinetz J.M."/>
            <person name="Sutton G.G."/>
            <person name="Nierman W.C."/>
            <person name="Fouts D.E."/>
        </authorList>
    </citation>
    <scope>NUCLEOTIDE SEQUENCE [LARGE SCALE GENOMIC DNA]</scope>
    <source>
        <strain evidence="2 3">LT2186</strain>
    </source>
</reference>
<dbReference type="BioCyc" id="LINT1001599:G11K9-4113-MONOMER"/>
<organism evidence="2 3">
    <name type="scientific">Leptospira interrogans serovar Grippotyphosa str. LT2186</name>
    <dbReference type="NCBI Taxonomy" id="1001599"/>
    <lineage>
        <taxon>Bacteria</taxon>
        <taxon>Pseudomonadati</taxon>
        <taxon>Spirochaetota</taxon>
        <taxon>Spirochaetia</taxon>
        <taxon>Leptospirales</taxon>
        <taxon>Leptospiraceae</taxon>
        <taxon>Leptospira</taxon>
    </lineage>
</organism>
<evidence type="ECO:0000259" key="1">
    <source>
        <dbReference type="Pfam" id="PF04376"/>
    </source>
</evidence>
<dbReference type="AlphaFoldDB" id="M3GVQ1"/>
<evidence type="ECO:0000313" key="3">
    <source>
        <dbReference type="Proteomes" id="UP000011776"/>
    </source>
</evidence>
<name>M3GVQ1_LEPIR</name>
<dbReference type="GO" id="GO:0004057">
    <property type="term" value="F:arginyl-tRNA--protein transferase activity"/>
    <property type="evidence" value="ECO:0007669"/>
    <property type="project" value="InterPro"/>
</dbReference>
<comment type="caution">
    <text evidence="2">The sequence shown here is derived from an EMBL/GenBank/DDBJ whole genome shotgun (WGS) entry which is preliminary data.</text>
</comment>
<dbReference type="Pfam" id="PF04376">
    <property type="entry name" value="ATE_N"/>
    <property type="match status" value="1"/>
</dbReference>
<gene>
    <name evidence="2" type="ORF">LEP1GSC151_3457</name>
</gene>
<proteinExistence type="predicted"/>
<protein>
    <submittedName>
        <fullName evidence="2">Arginyltransferase, N-terminal domain protein</fullName>
    </submittedName>
</protein>
<dbReference type="InterPro" id="IPR007471">
    <property type="entry name" value="N-end_Aminoacyl_Trfase_N"/>
</dbReference>
<dbReference type="EMBL" id="AFME02000222">
    <property type="protein sequence ID" value="EMG10778.1"/>
    <property type="molecule type" value="Genomic_DNA"/>
</dbReference>
<sequence length="78" mass="9325">MSQIQYFPFPEEISKEVLQFFFDSGFRRNGNILYRTSCCGCKDCLSYRIPLDQFVPSRNRKKLLKKILILKFVLNLRI</sequence>
<evidence type="ECO:0000313" key="2">
    <source>
        <dbReference type="EMBL" id="EMG10778.1"/>
    </source>
</evidence>